<dbReference type="Proteomes" id="UP000619788">
    <property type="component" value="Unassembled WGS sequence"/>
</dbReference>
<comment type="caution">
    <text evidence="1">The sequence shown here is derived from an EMBL/GenBank/DDBJ whole genome shotgun (WGS) entry which is preliminary data.</text>
</comment>
<protein>
    <submittedName>
        <fullName evidence="1">Uncharacterized protein</fullName>
    </submittedName>
</protein>
<organism evidence="1 2">
    <name type="scientific">Planobispora siamensis</name>
    <dbReference type="NCBI Taxonomy" id="936338"/>
    <lineage>
        <taxon>Bacteria</taxon>
        <taxon>Bacillati</taxon>
        <taxon>Actinomycetota</taxon>
        <taxon>Actinomycetes</taxon>
        <taxon>Streptosporangiales</taxon>
        <taxon>Streptosporangiaceae</taxon>
        <taxon>Planobispora</taxon>
    </lineage>
</organism>
<evidence type="ECO:0000313" key="1">
    <source>
        <dbReference type="EMBL" id="GIH97750.1"/>
    </source>
</evidence>
<dbReference type="EMBL" id="BOOJ01000098">
    <property type="protein sequence ID" value="GIH97750.1"/>
    <property type="molecule type" value="Genomic_DNA"/>
</dbReference>
<dbReference type="RefSeq" id="WP_204069737.1">
    <property type="nucleotide sequence ID" value="NZ_BOOJ01000098.1"/>
</dbReference>
<keyword evidence="2" id="KW-1185">Reference proteome</keyword>
<evidence type="ECO:0000313" key="2">
    <source>
        <dbReference type="Proteomes" id="UP000619788"/>
    </source>
</evidence>
<reference evidence="1 2" key="1">
    <citation type="submission" date="2021-01" db="EMBL/GenBank/DDBJ databases">
        <title>Whole genome shotgun sequence of Planobispora siamensis NBRC 107568.</title>
        <authorList>
            <person name="Komaki H."/>
            <person name="Tamura T."/>
        </authorList>
    </citation>
    <scope>NUCLEOTIDE SEQUENCE [LARGE SCALE GENOMIC DNA]</scope>
    <source>
        <strain evidence="1 2">NBRC 107568</strain>
    </source>
</reference>
<gene>
    <name evidence="1" type="ORF">Psi01_83800</name>
</gene>
<name>A0A8J3SS77_9ACTN</name>
<accession>A0A8J3SS77</accession>
<sequence>MEPLLATSALFLRVPDGVFPQWRVRLLVSGSGFLDIGTNLRAKVGDQEVEAVMVDSGGAGFTGFLPAEPPEGARLSVGYGRPLVATGVTYHGPLHDPIPLVEEGPVA</sequence>
<dbReference type="AlphaFoldDB" id="A0A8J3SS77"/>
<proteinExistence type="predicted"/>